<proteinExistence type="predicted"/>
<accession>A0A445MC98</accession>
<organism evidence="1">
    <name type="scientific">Ensete ventricosum</name>
    <name type="common">Abyssinian banana</name>
    <name type="synonym">Musa ensete</name>
    <dbReference type="NCBI Taxonomy" id="4639"/>
    <lineage>
        <taxon>Eukaryota</taxon>
        <taxon>Viridiplantae</taxon>
        <taxon>Streptophyta</taxon>
        <taxon>Embryophyta</taxon>
        <taxon>Tracheophyta</taxon>
        <taxon>Spermatophyta</taxon>
        <taxon>Magnoliopsida</taxon>
        <taxon>Liliopsida</taxon>
        <taxon>Zingiberales</taxon>
        <taxon>Musaceae</taxon>
        <taxon>Ensete</taxon>
    </lineage>
</organism>
<gene>
    <name evidence="1" type="ORF">BHM03_00008439</name>
</gene>
<name>A0A445MC98_ENSVE</name>
<sequence length="69" mass="7707">MAVTWLVYRFLGPRRWPTPWCSACGSKTEGPTVAAFPLVLHCPNDQPPPLIFHCPGPTCRPHRGNIPRT</sequence>
<reference evidence="1" key="1">
    <citation type="journal article" date="2018" name="Data Brief">
        <title>Genome sequence data from 17 accessions of Ensete ventricosum, a staple food crop for millions in Ethiopia.</title>
        <authorList>
            <person name="Yemataw Z."/>
            <person name="Muzemil S."/>
            <person name="Ambachew D."/>
            <person name="Tripathi L."/>
            <person name="Tesfaye K."/>
            <person name="Chala A."/>
            <person name="Farbos A."/>
            <person name="O'Neill P."/>
            <person name="Moore K."/>
            <person name="Grant M."/>
            <person name="Studholme D.J."/>
        </authorList>
    </citation>
    <scope>NUCLEOTIDE SEQUENCE [LARGE SCALE GENOMIC DNA]</scope>
    <source>
        <tissue evidence="1">Leaf</tissue>
    </source>
</reference>
<protein>
    <submittedName>
        <fullName evidence="1">Uncharacterized protein</fullName>
    </submittedName>
</protein>
<dbReference type="Proteomes" id="UP000290560">
    <property type="component" value="Unassembled WGS sequence"/>
</dbReference>
<evidence type="ECO:0000313" key="1">
    <source>
        <dbReference type="EMBL" id="RZR71892.1"/>
    </source>
</evidence>
<dbReference type="AlphaFoldDB" id="A0A445MC98"/>
<dbReference type="EMBL" id="KV875601">
    <property type="protein sequence ID" value="RZR71892.1"/>
    <property type="molecule type" value="Genomic_DNA"/>
</dbReference>